<keyword evidence="4" id="KW-1185">Reference proteome</keyword>
<sequence>MSVVRGESRLLPSVDSSHGSGRHSNAFVQSIFALGMATGATLALCLVVLVYLSMGPSDCCHPSAPDTPIVEFEMGEELKRMTRKVVASMTGNFMDAWYGIYGNNTQPPTRAPR</sequence>
<name>Q14W79_9VIRU</name>
<dbReference type="Proteomes" id="UP000120576">
    <property type="component" value="Genome"/>
</dbReference>
<accession>Q14W79</accession>
<dbReference type="RefSeq" id="YP_656535.1">
    <property type="nucleotide sequence ID" value="NC_008210.1"/>
</dbReference>
<keyword evidence="2" id="KW-0472">Membrane</keyword>
<evidence type="ECO:0000313" key="4">
    <source>
        <dbReference type="Proteomes" id="UP000120576"/>
    </source>
</evidence>
<organism evidence="3 4">
    <name type="scientific">Ranid herpesvirus 2</name>
    <dbReference type="NCBI Taxonomy" id="389214"/>
    <lineage>
        <taxon>Viruses</taxon>
        <taxon>Duplodnaviria</taxon>
        <taxon>Heunggongvirae</taxon>
        <taxon>Peploviricota</taxon>
        <taxon>Herviviricetes</taxon>
        <taxon>Herpesvirales</taxon>
        <taxon>Alloherpesviridae</taxon>
        <taxon>Batravirus</taxon>
        <taxon>Batravirus ranidallo2</taxon>
    </lineage>
</organism>
<dbReference type="EMBL" id="DQ665652">
    <property type="protein sequence ID" value="ABG25685.1"/>
    <property type="molecule type" value="Genomic_DNA"/>
</dbReference>
<dbReference type="KEGG" id="vg:5179475"/>
<evidence type="ECO:0000256" key="2">
    <source>
        <dbReference type="SAM" id="Phobius"/>
    </source>
</evidence>
<keyword evidence="2" id="KW-1133">Transmembrane helix</keyword>
<dbReference type="GeneID" id="5179475"/>
<evidence type="ECO:0000313" key="3">
    <source>
        <dbReference type="EMBL" id="ABG25685.1"/>
    </source>
</evidence>
<reference evidence="3 4" key="1">
    <citation type="journal article" date="2006" name="J. Gen. Virol.">
        <title>Genome sequences of two frog herpesviruses.</title>
        <authorList>
            <person name="Davison A.J."/>
            <person name="Cunningham C."/>
            <person name="Sauerbier W."/>
            <person name="McKinnell R.G."/>
        </authorList>
    </citation>
    <scope>NUCLEOTIDE SEQUENCE [LARGE SCALE GENOMIC DNA]</scope>
    <source>
        <strain evidence="3">ATCC VR-568</strain>
    </source>
</reference>
<evidence type="ECO:0000256" key="1">
    <source>
        <dbReference type="SAM" id="MobiDB-lite"/>
    </source>
</evidence>
<proteinExistence type="predicted"/>
<feature type="region of interest" description="Disordered" evidence="1">
    <location>
        <begin position="1"/>
        <end position="21"/>
    </location>
</feature>
<protein>
    <submittedName>
        <fullName evidence="3">ORF27</fullName>
    </submittedName>
</protein>
<keyword evidence="2" id="KW-0812">Transmembrane</keyword>
<feature type="transmembrane region" description="Helical" evidence="2">
    <location>
        <begin position="31"/>
        <end position="54"/>
    </location>
</feature>